<name>A0ABX1BY95_9ACTN</name>
<feature type="domain" description="DUF4037" evidence="3">
    <location>
        <begin position="186"/>
        <end position="267"/>
    </location>
</feature>
<dbReference type="InterPro" id="IPR002934">
    <property type="entry name" value="Polymerase_NTP_transf_dom"/>
</dbReference>
<gene>
    <name evidence="4" type="ORF">HCK00_12170</name>
</gene>
<sequence>MHAGSGARRGSAGSRPGPDLVHPGGPDRGRPGSRSAVAQESGGERVGRSGTLPGVERLAEIAERLTAVGGVAGVCLGGSRATGTHRPDSDVDLGLYYRPPLDTRALRRLASELTGGPVEVTEPGGWGPWVDGGAWLTVDGQPVDWIYRDLDRVQRIWEDCRAGRFEVGVQAGHPLGVYSHAYAGELAAGRVLTDPRGELRALRRETRRYPEPLREALIANALWEAPFILGCARKGVARGDVFYVSGCLFRAVGLLVHGLHAHARRWVLNEKGAVHAAGELPAAPPDFATRAHALFTATGTDPAALATVLDAADRLTTEVCARLTS</sequence>
<evidence type="ECO:0000256" key="1">
    <source>
        <dbReference type="SAM" id="MobiDB-lite"/>
    </source>
</evidence>
<feature type="region of interest" description="Disordered" evidence="1">
    <location>
        <begin position="1"/>
        <end position="51"/>
    </location>
</feature>
<feature type="compositionally biased region" description="Low complexity" evidence="1">
    <location>
        <begin position="1"/>
        <end position="18"/>
    </location>
</feature>
<dbReference type="Pfam" id="PF01909">
    <property type="entry name" value="NTP_transf_2"/>
    <property type="match status" value="1"/>
</dbReference>
<dbReference type="InterPro" id="IPR043519">
    <property type="entry name" value="NT_sf"/>
</dbReference>
<evidence type="ECO:0000259" key="3">
    <source>
        <dbReference type="Pfam" id="PF13228"/>
    </source>
</evidence>
<comment type="caution">
    <text evidence="4">The sequence shown here is derived from an EMBL/GenBank/DDBJ whole genome shotgun (WGS) entry which is preliminary data.</text>
</comment>
<keyword evidence="5" id="KW-1185">Reference proteome</keyword>
<dbReference type="InterPro" id="IPR025117">
    <property type="entry name" value="DUF4037"/>
</dbReference>
<evidence type="ECO:0000259" key="2">
    <source>
        <dbReference type="Pfam" id="PF01909"/>
    </source>
</evidence>
<dbReference type="Proteomes" id="UP000695264">
    <property type="component" value="Unassembled WGS sequence"/>
</dbReference>
<dbReference type="SUPFAM" id="SSF81301">
    <property type="entry name" value="Nucleotidyltransferase"/>
    <property type="match status" value="1"/>
</dbReference>
<evidence type="ECO:0000313" key="5">
    <source>
        <dbReference type="Proteomes" id="UP000695264"/>
    </source>
</evidence>
<evidence type="ECO:0000313" key="4">
    <source>
        <dbReference type="EMBL" id="NJQ01263.1"/>
    </source>
</evidence>
<dbReference type="Pfam" id="PF13228">
    <property type="entry name" value="DUF4037"/>
    <property type="match status" value="1"/>
</dbReference>
<accession>A0ABX1BY95</accession>
<dbReference type="EMBL" id="JAATEN010000007">
    <property type="protein sequence ID" value="NJQ01263.1"/>
    <property type="molecule type" value="Genomic_DNA"/>
</dbReference>
<proteinExistence type="predicted"/>
<dbReference type="CDD" id="cd05403">
    <property type="entry name" value="NT_KNTase_like"/>
    <property type="match status" value="1"/>
</dbReference>
<protein>
    <submittedName>
        <fullName evidence="4">DUF4037 domain-containing protein</fullName>
    </submittedName>
</protein>
<organism evidence="4 5">
    <name type="scientific">Streptomyces zingiberis</name>
    <dbReference type="NCBI Taxonomy" id="2053010"/>
    <lineage>
        <taxon>Bacteria</taxon>
        <taxon>Bacillati</taxon>
        <taxon>Actinomycetota</taxon>
        <taxon>Actinomycetes</taxon>
        <taxon>Kitasatosporales</taxon>
        <taxon>Streptomycetaceae</taxon>
        <taxon>Streptomyces</taxon>
    </lineage>
</organism>
<feature type="domain" description="Polymerase nucleotidyl transferase" evidence="2">
    <location>
        <begin position="59"/>
        <end position="102"/>
    </location>
</feature>
<reference evidence="4 5" key="1">
    <citation type="submission" date="2020-03" db="EMBL/GenBank/DDBJ databases">
        <title>WGS of actinomycetes isolated from Thailand.</title>
        <authorList>
            <person name="Thawai C."/>
        </authorList>
    </citation>
    <scope>NUCLEOTIDE SEQUENCE [LARGE SCALE GENOMIC DNA]</scope>
    <source>
        <strain evidence="4 5">PLAI 1-29</strain>
    </source>
</reference>
<dbReference type="Gene3D" id="3.30.460.10">
    <property type="entry name" value="Beta Polymerase, domain 2"/>
    <property type="match status" value="1"/>
</dbReference>